<dbReference type="OMA" id="LCEACCM"/>
<sequence length="241" mass="28555">MACDGAPAGWRDVFETEIREVFKAKDDWTLTQVDDLPNINQAKDRGWKQFKDKAKVRFECGRCDHVWTSVRGLVSFHYRLKETGEIKMWLLRQKCHSCKDDFESPGWYREEKVKVMQNLQEKIEEKFYTTSGGPRGLNLGQRSANMTSKHETDLCEACQEGICSQAGSVELNDLGYDEDTNDDDYDEEPDCHDDYWDDHEESYDDDDRYSEADYRDLYEDQYDPYEDQYDDDLYEDRDDYD</sequence>
<evidence type="ECO:0000256" key="8">
    <source>
        <dbReference type="SAM" id="MobiDB-lite"/>
    </source>
</evidence>
<evidence type="ECO:0000259" key="9">
    <source>
        <dbReference type="SMART" id="SM01328"/>
    </source>
</evidence>
<keyword evidence="6" id="KW-1133">Transmembrane helix</keyword>
<dbReference type="GO" id="GO:0031849">
    <property type="term" value="F:olfactory receptor binding"/>
    <property type="evidence" value="ECO:0000318"/>
    <property type="project" value="GO_Central"/>
</dbReference>
<keyword evidence="2" id="KW-0812">Transmembrane</keyword>
<reference evidence="12" key="3">
    <citation type="submission" date="2025-04" db="UniProtKB">
        <authorList>
            <consortium name="RefSeq"/>
        </authorList>
    </citation>
    <scope>IDENTIFICATION</scope>
    <source>
        <strain evidence="12">S238N-H82</strain>
        <tissue evidence="12">Testes</tissue>
    </source>
</reference>
<dbReference type="GeneID" id="118430239"/>
<evidence type="ECO:0000256" key="7">
    <source>
        <dbReference type="ARBA" id="ARBA00023136"/>
    </source>
</evidence>
<evidence type="ECO:0000313" key="10">
    <source>
        <dbReference type="EMBL" id="EEN48649.1"/>
    </source>
</evidence>
<keyword evidence="11" id="KW-1185">Reference proteome</keyword>
<evidence type="ECO:0000256" key="2">
    <source>
        <dbReference type="ARBA" id="ARBA00022692"/>
    </source>
</evidence>
<keyword evidence="7" id="KW-0472">Membrane</keyword>
<gene>
    <name evidence="12" type="primary">LOC118430239</name>
    <name evidence="10" type="ORF">BRAFLDRAFT_85086</name>
</gene>
<dbReference type="SMART" id="SM01328">
    <property type="entry name" value="zf-3CxxC"/>
    <property type="match status" value="1"/>
</dbReference>
<dbReference type="PANTHER" id="PTHR14402">
    <property type="entry name" value="RECEPTOR TRANSPORTING PROTEIN"/>
    <property type="match status" value="1"/>
</dbReference>
<dbReference type="eggNOG" id="ENOG502S6AA">
    <property type="taxonomic scope" value="Eukaryota"/>
</dbReference>
<dbReference type="Pfam" id="PF13695">
    <property type="entry name" value="Zn_ribbon_3CxxC"/>
    <property type="match status" value="1"/>
</dbReference>
<accession>C3ZFP1</accession>
<dbReference type="GO" id="GO:0016020">
    <property type="term" value="C:membrane"/>
    <property type="evidence" value="ECO:0007669"/>
    <property type="project" value="UniProtKB-SubCell"/>
</dbReference>
<name>C3ZFP1_BRAFL</name>
<evidence type="ECO:0000313" key="12">
    <source>
        <dbReference type="RefSeq" id="XP_035696841.1"/>
    </source>
</evidence>
<dbReference type="OrthoDB" id="8121437at2759"/>
<evidence type="ECO:0000313" key="11">
    <source>
        <dbReference type="Proteomes" id="UP000001554"/>
    </source>
</evidence>
<dbReference type="GO" id="GO:0006612">
    <property type="term" value="P:protein targeting to membrane"/>
    <property type="evidence" value="ECO:0000318"/>
    <property type="project" value="GO_Central"/>
</dbReference>
<keyword evidence="4" id="KW-0863">Zinc-finger</keyword>
<proteinExistence type="predicted"/>
<feature type="compositionally biased region" description="Acidic residues" evidence="8">
    <location>
        <begin position="175"/>
        <end position="208"/>
    </location>
</feature>
<organism>
    <name type="scientific">Branchiostoma floridae</name>
    <name type="common">Florida lancelet</name>
    <name type="synonym">Amphioxus</name>
    <dbReference type="NCBI Taxonomy" id="7739"/>
    <lineage>
        <taxon>Eukaryota</taxon>
        <taxon>Metazoa</taxon>
        <taxon>Chordata</taxon>
        <taxon>Cephalochordata</taxon>
        <taxon>Leptocardii</taxon>
        <taxon>Amphioxiformes</taxon>
        <taxon>Branchiostomatidae</taxon>
        <taxon>Branchiostoma</taxon>
    </lineage>
</organism>
<protein>
    <submittedName>
        <fullName evidence="12">Receptor-transporting protein 3-like</fullName>
    </submittedName>
</protein>
<dbReference type="InParanoid" id="C3ZFP1"/>
<dbReference type="PANTHER" id="PTHR14402:SF10">
    <property type="entry name" value="3CXXC-TYPE DOMAIN-CONTAINING PROTEIN"/>
    <property type="match status" value="1"/>
</dbReference>
<feature type="compositionally biased region" description="Acidic residues" evidence="8">
    <location>
        <begin position="219"/>
        <end position="241"/>
    </location>
</feature>
<reference evidence="11" key="2">
    <citation type="journal article" date="2020" name="Nat. Ecol. Evol.">
        <title>Deeply conserved synteny resolves early events in vertebrate evolution.</title>
        <authorList>
            <person name="Simakov O."/>
            <person name="Marletaz F."/>
            <person name="Yue J.X."/>
            <person name="O'Connell B."/>
            <person name="Jenkins J."/>
            <person name="Brandt A."/>
            <person name="Calef R."/>
            <person name="Tung C.H."/>
            <person name="Huang T.K."/>
            <person name="Schmutz J."/>
            <person name="Satoh N."/>
            <person name="Yu J.K."/>
            <person name="Putnam N.H."/>
            <person name="Green R.E."/>
            <person name="Rokhsar D.S."/>
        </authorList>
    </citation>
    <scope>NUCLEOTIDE SEQUENCE [LARGE SCALE GENOMIC DNA]</scope>
    <source>
        <strain evidence="11">S238N-H82</strain>
    </source>
</reference>
<keyword evidence="3" id="KW-0479">Metal-binding</keyword>
<comment type="subcellular location">
    <subcellularLocation>
        <location evidence="1">Membrane</location>
        <topology evidence="1">Single-pass membrane protein</topology>
    </subcellularLocation>
</comment>
<dbReference type="GO" id="GO:0008270">
    <property type="term" value="F:zinc ion binding"/>
    <property type="evidence" value="ECO:0007669"/>
    <property type="project" value="UniProtKB-KW"/>
</dbReference>
<dbReference type="KEGG" id="bfo:118430239"/>
<feature type="region of interest" description="Disordered" evidence="8">
    <location>
        <begin position="173"/>
        <end position="241"/>
    </location>
</feature>
<evidence type="ECO:0000256" key="1">
    <source>
        <dbReference type="ARBA" id="ARBA00004167"/>
    </source>
</evidence>
<feature type="domain" description="3CxxC-type" evidence="9">
    <location>
        <begin position="53"/>
        <end position="161"/>
    </location>
</feature>
<dbReference type="RefSeq" id="XP_035696841.1">
    <property type="nucleotide sequence ID" value="XM_035840948.1"/>
</dbReference>
<reference evidence="10" key="1">
    <citation type="journal article" date="2008" name="Nature">
        <title>The amphioxus genome and the evolution of the chordate karyotype.</title>
        <authorList>
            <consortium name="US DOE Joint Genome Institute (JGI-PGF)"/>
            <person name="Putnam N.H."/>
            <person name="Butts T."/>
            <person name="Ferrier D.E.K."/>
            <person name="Furlong R.F."/>
            <person name="Hellsten U."/>
            <person name="Kawashima T."/>
            <person name="Robinson-Rechavi M."/>
            <person name="Shoguchi E."/>
            <person name="Terry A."/>
            <person name="Yu J.-K."/>
            <person name="Benito-Gutierrez E.L."/>
            <person name="Dubchak I."/>
            <person name="Garcia-Fernandez J."/>
            <person name="Gibson-Brown J.J."/>
            <person name="Grigoriev I.V."/>
            <person name="Horton A.C."/>
            <person name="de Jong P.J."/>
            <person name="Jurka J."/>
            <person name="Kapitonov V.V."/>
            <person name="Kohara Y."/>
            <person name="Kuroki Y."/>
            <person name="Lindquist E."/>
            <person name="Lucas S."/>
            <person name="Osoegawa K."/>
            <person name="Pennacchio L.A."/>
            <person name="Salamov A.A."/>
            <person name="Satou Y."/>
            <person name="Sauka-Spengler T."/>
            <person name="Schmutz J."/>
            <person name="Shin-I T."/>
            <person name="Toyoda A."/>
            <person name="Bronner-Fraser M."/>
            <person name="Fujiyama A."/>
            <person name="Holland L.Z."/>
            <person name="Holland P.W.H."/>
            <person name="Satoh N."/>
            <person name="Rokhsar D.S."/>
        </authorList>
    </citation>
    <scope>NUCLEOTIDE SEQUENCE [LARGE SCALE GENOMIC DNA]</scope>
    <source>
        <strain evidence="10">S238N-H82</strain>
        <tissue evidence="10">Testes</tissue>
    </source>
</reference>
<feature type="compositionally biased region" description="Basic and acidic residues" evidence="8">
    <location>
        <begin position="209"/>
        <end position="218"/>
    </location>
</feature>
<dbReference type="InterPro" id="IPR026096">
    <property type="entry name" value="R-trans_p"/>
</dbReference>
<evidence type="ECO:0000256" key="5">
    <source>
        <dbReference type="ARBA" id="ARBA00022833"/>
    </source>
</evidence>
<dbReference type="Proteomes" id="UP000001554">
    <property type="component" value="Chromosome 14"/>
</dbReference>
<dbReference type="STRING" id="7739.C3ZFP1"/>
<keyword evidence="5" id="KW-0862">Zinc</keyword>
<evidence type="ECO:0000256" key="3">
    <source>
        <dbReference type="ARBA" id="ARBA00022723"/>
    </source>
</evidence>
<evidence type="ECO:0000256" key="6">
    <source>
        <dbReference type="ARBA" id="ARBA00022989"/>
    </source>
</evidence>
<dbReference type="EMBL" id="GG666614">
    <property type="protein sequence ID" value="EEN48649.1"/>
    <property type="molecule type" value="Genomic_DNA"/>
</dbReference>
<dbReference type="GO" id="GO:0051205">
    <property type="term" value="P:protein insertion into membrane"/>
    <property type="evidence" value="ECO:0000318"/>
    <property type="project" value="GO_Central"/>
</dbReference>
<evidence type="ECO:0000256" key="4">
    <source>
        <dbReference type="ARBA" id="ARBA00022771"/>
    </source>
</evidence>
<dbReference type="InterPro" id="IPR027377">
    <property type="entry name" value="ZAR1/RTP1-5-like_Znf-3CxxC"/>
</dbReference>
<dbReference type="AlphaFoldDB" id="C3ZFP1"/>